<sequence>MAPYSLPLVPSLPVVCLPQFTDQPTNAKLLKDGFKTRVRATKNNEGIVEGDEIKRCIELVMGDGEIGEEIGKNAKKWKYLAKEAAKEGGVSHKNLRAFVD</sequence>
<dbReference type="SUPFAM" id="SSF53756">
    <property type="entry name" value="UDP-Glycosyltransferase/glycogen phosphorylase"/>
    <property type="match status" value="1"/>
</dbReference>
<proteinExistence type="predicted"/>
<dbReference type="PANTHER" id="PTHR48045:SF34">
    <property type="entry name" value="ISOFLAVONE 7-O-GLUCOSYLTRANSFERASE 1-LIKE"/>
    <property type="match status" value="1"/>
</dbReference>
<dbReference type="Proteomes" id="UP000593564">
    <property type="component" value="Unassembled WGS sequence"/>
</dbReference>
<dbReference type="Gene3D" id="3.40.50.2000">
    <property type="entry name" value="Glycogen Phosphorylase B"/>
    <property type="match status" value="2"/>
</dbReference>
<name>A0A7J7IAD4_CAMSI</name>
<organism evidence="1 2">
    <name type="scientific">Camellia sinensis</name>
    <name type="common">Tea plant</name>
    <name type="synonym">Thea sinensis</name>
    <dbReference type="NCBI Taxonomy" id="4442"/>
    <lineage>
        <taxon>Eukaryota</taxon>
        <taxon>Viridiplantae</taxon>
        <taxon>Streptophyta</taxon>
        <taxon>Embryophyta</taxon>
        <taxon>Tracheophyta</taxon>
        <taxon>Spermatophyta</taxon>
        <taxon>Magnoliopsida</taxon>
        <taxon>eudicotyledons</taxon>
        <taxon>Gunneridae</taxon>
        <taxon>Pentapetalae</taxon>
        <taxon>asterids</taxon>
        <taxon>Ericales</taxon>
        <taxon>Theaceae</taxon>
        <taxon>Camellia</taxon>
    </lineage>
</organism>
<protein>
    <submittedName>
        <fullName evidence="1">Uncharacterized protein</fullName>
    </submittedName>
</protein>
<reference evidence="2" key="1">
    <citation type="journal article" date="2020" name="Nat. Commun.">
        <title>Genome assembly of wild tea tree DASZ reveals pedigree and selection history of tea varieties.</title>
        <authorList>
            <person name="Zhang W."/>
            <person name="Zhang Y."/>
            <person name="Qiu H."/>
            <person name="Guo Y."/>
            <person name="Wan H."/>
            <person name="Zhang X."/>
            <person name="Scossa F."/>
            <person name="Alseekh S."/>
            <person name="Zhang Q."/>
            <person name="Wang P."/>
            <person name="Xu L."/>
            <person name="Schmidt M.H."/>
            <person name="Jia X."/>
            <person name="Li D."/>
            <person name="Zhu A."/>
            <person name="Guo F."/>
            <person name="Chen W."/>
            <person name="Ni D."/>
            <person name="Usadel B."/>
            <person name="Fernie A.R."/>
            <person name="Wen W."/>
        </authorList>
    </citation>
    <scope>NUCLEOTIDE SEQUENCE [LARGE SCALE GENOMIC DNA]</scope>
    <source>
        <strain evidence="2">cv. G240</strain>
    </source>
</reference>
<accession>A0A7J7IAD4</accession>
<dbReference type="PANTHER" id="PTHR48045">
    <property type="entry name" value="UDP-GLYCOSYLTRANSFERASE 72B1"/>
    <property type="match status" value="1"/>
</dbReference>
<dbReference type="AlphaFoldDB" id="A0A7J7IAD4"/>
<reference evidence="1 2" key="2">
    <citation type="submission" date="2020-07" db="EMBL/GenBank/DDBJ databases">
        <title>Genome assembly of wild tea tree DASZ reveals pedigree and selection history of tea varieties.</title>
        <authorList>
            <person name="Zhang W."/>
        </authorList>
    </citation>
    <scope>NUCLEOTIDE SEQUENCE [LARGE SCALE GENOMIC DNA]</scope>
    <source>
        <strain evidence="2">cv. G240</strain>
        <tissue evidence="1">Leaf</tissue>
    </source>
</reference>
<gene>
    <name evidence="1" type="ORF">HYC85_003098</name>
</gene>
<dbReference type="EMBL" id="JACBKZ010000001">
    <property type="protein sequence ID" value="KAF5961889.1"/>
    <property type="molecule type" value="Genomic_DNA"/>
</dbReference>
<keyword evidence="2" id="KW-1185">Reference proteome</keyword>
<comment type="caution">
    <text evidence="1">The sequence shown here is derived from an EMBL/GenBank/DDBJ whole genome shotgun (WGS) entry which is preliminary data.</text>
</comment>
<evidence type="ECO:0000313" key="2">
    <source>
        <dbReference type="Proteomes" id="UP000593564"/>
    </source>
</evidence>
<evidence type="ECO:0000313" key="1">
    <source>
        <dbReference type="EMBL" id="KAF5961889.1"/>
    </source>
</evidence>